<evidence type="ECO:0000313" key="3">
    <source>
        <dbReference type="Proteomes" id="UP000033848"/>
    </source>
</evidence>
<feature type="domain" description="Adenylate kinase active site lid" evidence="1">
    <location>
        <begin position="23"/>
        <end position="58"/>
    </location>
</feature>
<organism evidence="2 3">
    <name type="scientific">candidate division WWE3 bacterium GW2011_GWB1_42_6</name>
    <dbReference type="NCBI Taxonomy" id="1619115"/>
    <lineage>
        <taxon>Bacteria</taxon>
        <taxon>Katanobacteria</taxon>
    </lineage>
</organism>
<evidence type="ECO:0000259" key="1">
    <source>
        <dbReference type="Pfam" id="PF05191"/>
    </source>
</evidence>
<gene>
    <name evidence="2" type="ORF">UV35_C0036G0008</name>
</gene>
<comment type="caution">
    <text evidence="2">The sequence shown here is derived from an EMBL/GenBank/DDBJ whole genome shotgun (WGS) entry which is preliminary data.</text>
</comment>
<keyword evidence="2" id="KW-0808">Transferase</keyword>
<protein>
    <submittedName>
        <fullName evidence="2">Adenylate kinase</fullName>
    </submittedName>
</protein>
<accession>A0A0G1DTS6</accession>
<sequence length="113" mass="13067">MACLERAKDRCCEDVAIKRLSSRRICEKCDEVYNLITNPPETPNVCGKCGGKLVQREDDNAKSIKVRYQYYHENTKKLIDYLDEKSILIRVDADREIKVVFEDILNKLGIKNG</sequence>
<dbReference type="InterPro" id="IPR007862">
    <property type="entry name" value="Adenylate_kinase_lid-dom"/>
</dbReference>
<dbReference type="Gene3D" id="3.40.50.300">
    <property type="entry name" value="P-loop containing nucleotide triphosphate hydrolases"/>
    <property type="match status" value="1"/>
</dbReference>
<dbReference type="InterPro" id="IPR027417">
    <property type="entry name" value="P-loop_NTPase"/>
</dbReference>
<dbReference type="SUPFAM" id="SSF52540">
    <property type="entry name" value="P-loop containing nucleoside triphosphate hydrolases"/>
    <property type="match status" value="1"/>
</dbReference>
<dbReference type="Pfam" id="PF05191">
    <property type="entry name" value="ADK_lid"/>
    <property type="match status" value="1"/>
</dbReference>
<keyword evidence="2" id="KW-0418">Kinase</keyword>
<dbReference type="AlphaFoldDB" id="A0A0G1DTS6"/>
<name>A0A0G1DTS6_UNCKA</name>
<dbReference type="InterPro" id="IPR036193">
    <property type="entry name" value="ADK_active_lid_dom_sf"/>
</dbReference>
<reference evidence="2 3" key="1">
    <citation type="journal article" date="2015" name="Nature">
        <title>rRNA introns, odd ribosomes, and small enigmatic genomes across a large radiation of phyla.</title>
        <authorList>
            <person name="Brown C.T."/>
            <person name="Hug L.A."/>
            <person name="Thomas B.C."/>
            <person name="Sharon I."/>
            <person name="Castelle C.J."/>
            <person name="Singh A."/>
            <person name="Wilkins M.J."/>
            <person name="Williams K.H."/>
            <person name="Banfield J.F."/>
        </authorList>
    </citation>
    <scope>NUCLEOTIDE SEQUENCE [LARGE SCALE GENOMIC DNA]</scope>
</reference>
<proteinExistence type="predicted"/>
<dbReference type="SUPFAM" id="SSF57774">
    <property type="entry name" value="Microbial and mitochondrial ADK, insert 'zinc finger' domain"/>
    <property type="match status" value="1"/>
</dbReference>
<dbReference type="GO" id="GO:0004017">
    <property type="term" value="F:AMP kinase activity"/>
    <property type="evidence" value="ECO:0007669"/>
    <property type="project" value="InterPro"/>
</dbReference>
<dbReference type="Proteomes" id="UP000033848">
    <property type="component" value="Unassembled WGS sequence"/>
</dbReference>
<dbReference type="EMBL" id="LCED01000036">
    <property type="protein sequence ID" value="KKS65653.1"/>
    <property type="molecule type" value="Genomic_DNA"/>
</dbReference>
<evidence type="ECO:0000313" key="2">
    <source>
        <dbReference type="EMBL" id="KKS65653.1"/>
    </source>
</evidence>